<proteinExistence type="predicted"/>
<organism evidence="2 3">
    <name type="scientific">Paraburkholderia lacunae</name>
    <dbReference type="NCBI Taxonomy" id="2211104"/>
    <lineage>
        <taxon>Bacteria</taxon>
        <taxon>Pseudomonadati</taxon>
        <taxon>Pseudomonadota</taxon>
        <taxon>Betaproteobacteria</taxon>
        <taxon>Burkholderiales</taxon>
        <taxon>Burkholderiaceae</taxon>
        <taxon>Paraburkholderia</taxon>
    </lineage>
</organism>
<protein>
    <submittedName>
        <fullName evidence="2">Uncharacterized protein</fullName>
    </submittedName>
</protein>
<gene>
    <name evidence="2" type="ORF">DLM46_01620</name>
</gene>
<evidence type="ECO:0000313" key="3">
    <source>
        <dbReference type="Proteomes" id="UP000254875"/>
    </source>
</evidence>
<dbReference type="AlphaFoldDB" id="A0A370NGB8"/>
<accession>A0A370NGB8</accession>
<reference evidence="3" key="1">
    <citation type="submission" date="2018-05" db="EMBL/GenBank/DDBJ databases">
        <authorList>
            <person name="Feng T."/>
        </authorList>
    </citation>
    <scope>NUCLEOTIDE SEQUENCE [LARGE SCALE GENOMIC DNA]</scope>
    <source>
        <strain evidence="3">S27</strain>
    </source>
</reference>
<dbReference type="EMBL" id="QHKS01000001">
    <property type="protein sequence ID" value="RDK04595.1"/>
    <property type="molecule type" value="Genomic_DNA"/>
</dbReference>
<name>A0A370NGB8_9BURK</name>
<comment type="caution">
    <text evidence="2">The sequence shown here is derived from an EMBL/GenBank/DDBJ whole genome shotgun (WGS) entry which is preliminary data.</text>
</comment>
<dbReference type="RefSeq" id="WP_133300283.1">
    <property type="nucleotide sequence ID" value="NZ_QHKS01000001.1"/>
</dbReference>
<evidence type="ECO:0000256" key="1">
    <source>
        <dbReference type="SAM" id="MobiDB-lite"/>
    </source>
</evidence>
<feature type="region of interest" description="Disordered" evidence="1">
    <location>
        <begin position="40"/>
        <end position="66"/>
    </location>
</feature>
<dbReference type="Proteomes" id="UP000254875">
    <property type="component" value="Unassembled WGS sequence"/>
</dbReference>
<sequence>MAYVLPYAHGLIAGNFVSIVTRFASLLESIVQTYNEDRLIDPGPVSGTASAVPDTGPGSVSSELLH</sequence>
<evidence type="ECO:0000313" key="2">
    <source>
        <dbReference type="EMBL" id="RDK04595.1"/>
    </source>
</evidence>
<keyword evidence="3" id="KW-1185">Reference proteome</keyword>